<name>A0A0Z8BJL7_STRSU</name>
<feature type="region of interest" description="Disordered" evidence="1">
    <location>
        <begin position="322"/>
        <end position="349"/>
    </location>
</feature>
<protein>
    <submittedName>
        <fullName evidence="2">Phage protein</fullName>
    </submittedName>
</protein>
<sequence length="404" mass="45604">MSEELSLFDNLESMAPVPTATVLDFDFEFTPAQITIVGKDLLEQALTGYVEKYKNYTVTAETFEDDAKVRAELNNLQKKVKSAVKEKLADYNKPIDEVKAWVDGLLEPIVKIGKSIDEGVKAFEEQERLKRAKTIEELFQETIASTGKDIDIRLFSKYFDEFSKKTCFMADNVRPNKATVNMVTSLVEEEVAEKEEYESALIKITEAAAKADFGPAPYVRSFEQGASLADILQAIADDKALADRTREEVKRKQQLAKRIEEMTAIAESKGLDPKKYADMLNSGTSALVVHEELVNDARKWQEEQDRMEQEFLAQHGAVCGNAQNRQNSDEIQRENVSEGKYTSEQKNASEDKIELNKRVVKWQGDFRITFPDGETAKLFGGKGGLYEQHGIVVEKLGEWVKIND</sequence>
<reference evidence="2 3" key="1">
    <citation type="submission" date="2016-02" db="EMBL/GenBank/DDBJ databases">
        <authorList>
            <consortium name="Pathogen Informatics"/>
        </authorList>
    </citation>
    <scope>NUCLEOTIDE SEQUENCE [LARGE SCALE GENOMIC DNA]</scope>
    <source>
        <strain evidence="2 3">SS999</strain>
    </source>
</reference>
<dbReference type="RefSeq" id="WP_044752562.1">
    <property type="nucleotide sequence ID" value="NZ_BDMJ01000023.1"/>
</dbReference>
<dbReference type="Pfam" id="PF07083">
    <property type="entry name" value="DUF1351"/>
    <property type="match status" value="1"/>
</dbReference>
<proteinExistence type="predicted"/>
<accession>A0A0Z8BJL7</accession>
<dbReference type="AlphaFoldDB" id="A0A0Z8BJL7"/>
<evidence type="ECO:0000313" key="2">
    <source>
        <dbReference type="EMBL" id="CYX57946.1"/>
    </source>
</evidence>
<evidence type="ECO:0000313" key="3">
    <source>
        <dbReference type="Proteomes" id="UP000075182"/>
    </source>
</evidence>
<dbReference type="EMBL" id="FIMD01000004">
    <property type="protein sequence ID" value="CYX57946.1"/>
    <property type="molecule type" value="Genomic_DNA"/>
</dbReference>
<feature type="compositionally biased region" description="Basic and acidic residues" evidence="1">
    <location>
        <begin position="327"/>
        <end position="349"/>
    </location>
</feature>
<organism evidence="2 3">
    <name type="scientific">Streptococcus suis</name>
    <dbReference type="NCBI Taxonomy" id="1307"/>
    <lineage>
        <taxon>Bacteria</taxon>
        <taxon>Bacillati</taxon>
        <taxon>Bacillota</taxon>
        <taxon>Bacilli</taxon>
        <taxon>Lactobacillales</taxon>
        <taxon>Streptococcaceae</taxon>
        <taxon>Streptococcus</taxon>
    </lineage>
</organism>
<gene>
    <name evidence="2" type="ORF">ERS132536_00836</name>
</gene>
<dbReference type="Proteomes" id="UP000075182">
    <property type="component" value="Unassembled WGS sequence"/>
</dbReference>
<dbReference type="InterPro" id="IPR009785">
    <property type="entry name" value="Prophage_Lj928_Orf309"/>
</dbReference>
<evidence type="ECO:0000256" key="1">
    <source>
        <dbReference type="SAM" id="MobiDB-lite"/>
    </source>
</evidence>